<dbReference type="SUPFAM" id="SSF53850">
    <property type="entry name" value="Periplasmic binding protein-like II"/>
    <property type="match status" value="1"/>
</dbReference>
<evidence type="ECO:0000313" key="3">
    <source>
        <dbReference type="Proteomes" id="UP000295217"/>
    </source>
</evidence>
<sequence length="436" mass="45996">MSVSRRATLLRRAAVAAAALGLIAACGSGGGSTSSGDGRLELWTFLDPNSPDDPRGQALRTVVDGFNESQDEVEVTIRNINYAKIDSEVVRATASGQGPDLVNVYSAQLATHVDAGTVLPLDDYAADYLAQIGDDLIFPLEGVRFGGSVMSIPWETRAWLLWYRKDLLDAAGLPVPATLDELASTAGALAASGAAQTGLAIGFSDQGLGADFVEKFIPLTWGFGGEILDEDGTAAFDDDAGVQALEYLRRLHEAGAFGDEVLNMAADDVIQSVTAGTVAMAIEGSYRVGAARSGEGIGENLQTVPVPSRTPGEPLPTAVAGQTMAIGANADDPEAAWTFIEYYTSEESQALFAEAGVLPVRASVYDTPEFDALPNADELRSWRDYVVDHGRPQPVSSRFNELSAALVGVGQQTVFRDEDPREALTGVAEQYDSAAR</sequence>
<dbReference type="Gene3D" id="3.40.190.10">
    <property type="entry name" value="Periplasmic binding protein-like II"/>
    <property type="match status" value="1"/>
</dbReference>
<dbReference type="RefSeq" id="WP_132103671.1">
    <property type="nucleotide sequence ID" value="NZ_SMLB01000016.1"/>
</dbReference>
<comment type="caution">
    <text evidence="2">The sequence shown here is derived from an EMBL/GenBank/DDBJ whole genome shotgun (WGS) entry which is preliminary data.</text>
</comment>
<proteinExistence type="predicted"/>
<feature type="chain" id="PRO_5020732045" evidence="1">
    <location>
        <begin position="25"/>
        <end position="436"/>
    </location>
</feature>
<feature type="signal peptide" evidence="1">
    <location>
        <begin position="1"/>
        <end position="24"/>
    </location>
</feature>
<protein>
    <submittedName>
        <fullName evidence="2">Extracellular solute-binding protein</fullName>
    </submittedName>
</protein>
<evidence type="ECO:0000256" key="1">
    <source>
        <dbReference type="SAM" id="SignalP"/>
    </source>
</evidence>
<evidence type="ECO:0000313" key="2">
    <source>
        <dbReference type="EMBL" id="TDD69053.1"/>
    </source>
</evidence>
<dbReference type="Pfam" id="PF01547">
    <property type="entry name" value="SBP_bac_1"/>
    <property type="match status" value="1"/>
</dbReference>
<dbReference type="InterPro" id="IPR050490">
    <property type="entry name" value="Bact_solute-bd_prot1"/>
</dbReference>
<dbReference type="PROSITE" id="PS51257">
    <property type="entry name" value="PROKAR_LIPOPROTEIN"/>
    <property type="match status" value="1"/>
</dbReference>
<dbReference type="AlphaFoldDB" id="A0A4R5A9W1"/>
<accession>A0A4R5A9W1</accession>
<dbReference type="InterPro" id="IPR006059">
    <property type="entry name" value="SBP"/>
</dbReference>
<keyword evidence="1" id="KW-0732">Signal</keyword>
<dbReference type="PANTHER" id="PTHR43649:SF12">
    <property type="entry name" value="DIACETYLCHITOBIOSE BINDING PROTEIN DASA"/>
    <property type="match status" value="1"/>
</dbReference>
<dbReference type="Proteomes" id="UP000295217">
    <property type="component" value="Unassembled WGS sequence"/>
</dbReference>
<dbReference type="PANTHER" id="PTHR43649">
    <property type="entry name" value="ARABINOSE-BINDING PROTEIN-RELATED"/>
    <property type="match status" value="1"/>
</dbReference>
<keyword evidence="3" id="KW-1185">Reference proteome</keyword>
<gene>
    <name evidence="2" type="ORF">E1262_13545</name>
</gene>
<name>A0A4R5A9W1_9ACTN</name>
<dbReference type="OrthoDB" id="9780991at2"/>
<reference evidence="2 3" key="1">
    <citation type="submission" date="2019-02" db="EMBL/GenBank/DDBJ databases">
        <title>Draft genome sequences of novel Actinobacteria.</title>
        <authorList>
            <person name="Sahin N."/>
            <person name="Ay H."/>
            <person name="Saygin H."/>
        </authorList>
    </citation>
    <scope>NUCLEOTIDE SEQUENCE [LARGE SCALE GENOMIC DNA]</scope>
    <source>
        <strain evidence="2 3">8K307</strain>
    </source>
</reference>
<dbReference type="EMBL" id="SMLB01000016">
    <property type="protein sequence ID" value="TDD69053.1"/>
    <property type="molecule type" value="Genomic_DNA"/>
</dbReference>
<organism evidence="2 3">
    <name type="scientific">Jiangella aurantiaca</name>
    <dbReference type="NCBI Taxonomy" id="2530373"/>
    <lineage>
        <taxon>Bacteria</taxon>
        <taxon>Bacillati</taxon>
        <taxon>Actinomycetota</taxon>
        <taxon>Actinomycetes</taxon>
        <taxon>Jiangellales</taxon>
        <taxon>Jiangellaceae</taxon>
        <taxon>Jiangella</taxon>
    </lineage>
</organism>